<accession>A0ABN4BM81</accession>
<evidence type="ECO:0008006" key="3">
    <source>
        <dbReference type="Google" id="ProtNLM"/>
    </source>
</evidence>
<proteinExistence type="predicted"/>
<dbReference type="Proteomes" id="UP000018745">
    <property type="component" value="Chromosome"/>
</dbReference>
<organism evidence="1 2">
    <name type="scientific">Mycoplasma ovis str. Michigan</name>
    <dbReference type="NCBI Taxonomy" id="1415773"/>
    <lineage>
        <taxon>Bacteria</taxon>
        <taxon>Bacillati</taxon>
        <taxon>Mycoplasmatota</taxon>
        <taxon>Mollicutes</taxon>
        <taxon>Mycoplasmataceae</taxon>
        <taxon>Mycoplasma</taxon>
    </lineage>
</organism>
<reference evidence="1 2" key="1">
    <citation type="journal article" date="2014" name="Genome Announc.">
        <title>Complete Genome Sequence of Mycoplasma ovis Strain Michigan, a Hemoplasma of Sheep with Two Distinct 16S rRNA Genes.</title>
        <authorList>
            <person name="Deshuillers P.L."/>
            <person name="Santos A.P."/>
            <person name="do Nascimento N.C."/>
            <person name="Hampel J.A."/>
            <person name="Bergin I.L."/>
            <person name="Dyson M.C."/>
            <person name="Messick J.B."/>
        </authorList>
    </citation>
    <scope>NUCLEOTIDE SEQUENCE [LARGE SCALE GENOMIC DNA]</scope>
    <source>
        <strain evidence="1 2">Michigan</strain>
    </source>
</reference>
<name>A0ABN4BM81_9MOLU</name>
<sequence>MSFFSAKILAFPTLLGWLGVSLAIPNFKEKCKIVLRYRITCYKLFASAKEGEYIVCPSKGDETNPNFYLRWTKDKPSRSTFTKTGKITTQMQSDKKSVQVKFTELNKEMKVSIGYFDIFGTDKDNLEKLHSIDLQTSCTIKNKEKSNPELDCGSYKQELKYSQKYLI</sequence>
<evidence type="ECO:0000313" key="2">
    <source>
        <dbReference type="Proteomes" id="UP000018745"/>
    </source>
</evidence>
<evidence type="ECO:0000313" key="1">
    <source>
        <dbReference type="EMBL" id="AHC40545.1"/>
    </source>
</evidence>
<dbReference type="EMBL" id="CP006935">
    <property type="protein sequence ID" value="AHC40545.1"/>
    <property type="molecule type" value="Genomic_DNA"/>
</dbReference>
<keyword evidence="2" id="KW-1185">Reference proteome</keyword>
<protein>
    <recommendedName>
        <fullName evidence="3">Ig-like domain-containing protein</fullName>
    </recommendedName>
</protein>
<gene>
    <name evidence="1" type="ORF">OVS_04070</name>
</gene>
<dbReference type="RefSeq" id="WP_024071571.1">
    <property type="nucleotide sequence ID" value="NC_023062.1"/>
</dbReference>